<dbReference type="InterPro" id="IPR045792">
    <property type="entry name" value="DUF6036"/>
</dbReference>
<dbReference type="HOGENOM" id="CLU_119058_0_0_6"/>
<proteinExistence type="predicted"/>
<dbReference type="Proteomes" id="UP000000556">
    <property type="component" value="Chromosome"/>
</dbReference>
<dbReference type="OrthoDB" id="5865827at2"/>
<evidence type="ECO:0000313" key="3">
    <source>
        <dbReference type="Proteomes" id="UP000000556"/>
    </source>
</evidence>
<reference evidence="2 3" key="2">
    <citation type="journal article" date="2016" name="Environ. Microbiol.">
        <title>The revisited genome of Pseudomonas putida KT2440 enlightens its value as a robust metabolic chassis.</title>
        <authorList>
            <person name="Belda E."/>
            <person name="van Heck R.G."/>
            <person name="Lopez-Sanchez M.J."/>
            <person name="Cruveiller S."/>
            <person name="Barbe V."/>
            <person name="Fraser C."/>
            <person name="Klenk H.P."/>
            <person name="Petersen J."/>
            <person name="Morgat A."/>
            <person name="Nikel P.I."/>
            <person name="Vallenet D."/>
            <person name="Rouy Z."/>
            <person name="Sekowska A."/>
            <person name="Martins Dos Santos V.A."/>
            <person name="de Lorenzo V."/>
            <person name="Danchin A."/>
            <person name="Medigue C."/>
        </authorList>
    </citation>
    <scope>NUCLEOTIDE SEQUENCE [LARGE SCALE GENOMIC DNA]</scope>
    <source>
        <strain evidence="3">ATCC 47054 / DSM 6125 / CFBP 8728 / NCIMB 11950 / KT2440</strain>
    </source>
</reference>
<dbReference type="eggNOG" id="ENOG503300K">
    <property type="taxonomic scope" value="Bacteria"/>
</dbReference>
<dbReference type="EMBL" id="AE015451">
    <property type="protein sequence ID" value="AAN68591.1"/>
    <property type="molecule type" value="Genomic_DNA"/>
</dbReference>
<dbReference type="STRING" id="160488.PP_2983"/>
<sequence length="218" mass="23695">MEVKMTLIETANEGAAEPVRLTTPLGQAIGNLFARALPLLDGNPPGSLKVFVFGGCAVHLLTHARGSADIDAEIEAARVLRKDEIMAVYTPPEGYEDSDGRDLQVYLDQNYTNALGPLHEDYRERAIPMEGFEGEQPLHIFVAAGVDLAISKLGRFTENDQSDIEQLIECGRVDVGQFVTLATEAIDYAVGNRSAMQGCLKLVTAKYLEDRRDATPGS</sequence>
<feature type="domain" description="DUF6036" evidence="1">
    <location>
        <begin position="48"/>
        <end position="196"/>
    </location>
</feature>
<protein>
    <recommendedName>
        <fullName evidence="1">DUF6036 domain-containing protein</fullName>
    </recommendedName>
</protein>
<reference evidence="2 3" key="1">
    <citation type="journal article" date="2002" name="Environ. Microbiol.">
        <title>Complete genome sequence and comparative analysis of the metabolically versatile Pseudomonas putida KT2440.</title>
        <authorList>
            <person name="Nelson K.E."/>
            <person name="Weinel C."/>
            <person name="Paulsen I.T."/>
            <person name="Dodson R.J."/>
            <person name="Hilbert H."/>
            <person name="Martins dos Santos V.A."/>
            <person name="Fouts D.E."/>
            <person name="Gill S.R."/>
            <person name="Pop M."/>
            <person name="Holmes M."/>
            <person name="Brinkac L."/>
            <person name="Beanan M."/>
            <person name="DeBoy R.T."/>
            <person name="Daugherty S."/>
            <person name="Kolonay J."/>
            <person name="Madupu R."/>
            <person name="Nelson W."/>
            <person name="White O."/>
            <person name="Peterson J."/>
            <person name="Khouri H."/>
            <person name="Hance I."/>
            <person name="Chris Lee P."/>
            <person name="Holtzapple E."/>
            <person name="Scanlan D."/>
            <person name="Tran K."/>
            <person name="Moazzez A."/>
            <person name="Utterback T."/>
            <person name="Rizzo M."/>
            <person name="Lee K."/>
            <person name="Kosack D."/>
            <person name="Moestl D."/>
            <person name="Wedler H."/>
            <person name="Lauber J."/>
            <person name="Stjepandic D."/>
            <person name="Hoheisel J."/>
            <person name="Straetz M."/>
            <person name="Heim S."/>
            <person name="Kiewitz C."/>
            <person name="Eisen J.A."/>
            <person name="Timmis K.N."/>
            <person name="Dusterhoft A."/>
            <person name="Tummler B."/>
            <person name="Fraser C.M."/>
        </authorList>
    </citation>
    <scope>NUCLEOTIDE SEQUENCE [LARGE SCALE GENOMIC DNA]</scope>
    <source>
        <strain evidence="3">ATCC 47054 / DSM 6125 / CFBP 8728 / NCIMB 11950 / KT2440</strain>
    </source>
</reference>
<dbReference type="PaxDb" id="160488-PP_2983"/>
<evidence type="ECO:0000259" key="1">
    <source>
        <dbReference type="Pfam" id="PF19502"/>
    </source>
</evidence>
<organism evidence="2 3">
    <name type="scientific">Pseudomonas putida (strain ATCC 47054 / DSM 6125 / CFBP 8728 / NCIMB 11950 / KT2440)</name>
    <dbReference type="NCBI Taxonomy" id="160488"/>
    <lineage>
        <taxon>Bacteria</taxon>
        <taxon>Pseudomonadati</taxon>
        <taxon>Pseudomonadota</taxon>
        <taxon>Gammaproteobacteria</taxon>
        <taxon>Pseudomonadales</taxon>
        <taxon>Pseudomonadaceae</taxon>
        <taxon>Pseudomonas</taxon>
    </lineage>
</organism>
<gene>
    <name evidence="2" type="ordered locus">PP_2983</name>
</gene>
<dbReference type="KEGG" id="ppu:PP_2983"/>
<keyword evidence="3" id="KW-1185">Reference proteome</keyword>
<evidence type="ECO:0000313" key="2">
    <source>
        <dbReference type="EMBL" id="AAN68591.1"/>
    </source>
</evidence>
<dbReference type="PATRIC" id="fig|160488.4.peg.3156"/>
<accession>Q88IL6</accession>
<dbReference type="AlphaFoldDB" id="Q88IL6"/>
<dbReference type="Pfam" id="PF19502">
    <property type="entry name" value="DUF6036"/>
    <property type="match status" value="1"/>
</dbReference>
<dbReference type="BioCyc" id="PPUT160488:G1G01-3163-MONOMER"/>
<name>Q88IL6_PSEPK</name>